<proteinExistence type="predicted"/>
<dbReference type="EMBL" id="JWZT01004480">
    <property type="protein sequence ID" value="KII63985.1"/>
    <property type="molecule type" value="Genomic_DNA"/>
</dbReference>
<protein>
    <submittedName>
        <fullName evidence="2">Uncharacterized protein</fullName>
    </submittedName>
</protein>
<gene>
    <name evidence="2" type="ORF">RF11_01473</name>
</gene>
<reference evidence="2 3" key="1">
    <citation type="journal article" date="2014" name="Genome Biol. Evol.">
        <title>The genome of the myxosporean Thelohanellus kitauei shows adaptations to nutrient acquisition within its fish host.</title>
        <authorList>
            <person name="Yang Y."/>
            <person name="Xiong J."/>
            <person name="Zhou Z."/>
            <person name="Huo F."/>
            <person name="Miao W."/>
            <person name="Ran C."/>
            <person name="Liu Y."/>
            <person name="Zhang J."/>
            <person name="Feng J."/>
            <person name="Wang M."/>
            <person name="Wang M."/>
            <person name="Wang L."/>
            <person name="Yao B."/>
        </authorList>
    </citation>
    <scope>NUCLEOTIDE SEQUENCE [LARGE SCALE GENOMIC DNA]</scope>
    <source>
        <strain evidence="2">Wuqing</strain>
    </source>
</reference>
<accession>A0A0C2MHW4</accession>
<sequence>MNELADELQGRPPLPAGGKPTSSGRRILRVALRAIRLFRVPDASISSRQRTTEVGPAVFKRANLSNRYFAALLDYHCMRHEILRLKWRIGNSNRLFSRVHKKRWPK</sequence>
<dbReference type="Proteomes" id="UP000031668">
    <property type="component" value="Unassembled WGS sequence"/>
</dbReference>
<evidence type="ECO:0000256" key="1">
    <source>
        <dbReference type="SAM" id="MobiDB-lite"/>
    </source>
</evidence>
<evidence type="ECO:0000313" key="2">
    <source>
        <dbReference type="EMBL" id="KII63985.1"/>
    </source>
</evidence>
<keyword evidence="3" id="KW-1185">Reference proteome</keyword>
<comment type="caution">
    <text evidence="2">The sequence shown here is derived from an EMBL/GenBank/DDBJ whole genome shotgun (WGS) entry which is preliminary data.</text>
</comment>
<organism evidence="2 3">
    <name type="scientific">Thelohanellus kitauei</name>
    <name type="common">Myxosporean</name>
    <dbReference type="NCBI Taxonomy" id="669202"/>
    <lineage>
        <taxon>Eukaryota</taxon>
        <taxon>Metazoa</taxon>
        <taxon>Cnidaria</taxon>
        <taxon>Myxozoa</taxon>
        <taxon>Myxosporea</taxon>
        <taxon>Bivalvulida</taxon>
        <taxon>Platysporina</taxon>
        <taxon>Myxobolidae</taxon>
        <taxon>Thelohanellus</taxon>
    </lineage>
</organism>
<name>A0A0C2MHW4_THEKT</name>
<evidence type="ECO:0000313" key="3">
    <source>
        <dbReference type="Proteomes" id="UP000031668"/>
    </source>
</evidence>
<dbReference type="AlphaFoldDB" id="A0A0C2MHW4"/>
<feature type="region of interest" description="Disordered" evidence="1">
    <location>
        <begin position="1"/>
        <end position="23"/>
    </location>
</feature>